<evidence type="ECO:0000313" key="3">
    <source>
        <dbReference type="EMBL" id="SPJ71235.1"/>
    </source>
</evidence>
<dbReference type="GO" id="GO:0005634">
    <property type="term" value="C:nucleus"/>
    <property type="evidence" value="ECO:0007669"/>
    <property type="project" value="TreeGrafter"/>
</dbReference>
<dbReference type="Proteomes" id="UP001187734">
    <property type="component" value="Unassembled WGS sequence"/>
</dbReference>
<evidence type="ECO:0000256" key="1">
    <source>
        <dbReference type="ARBA" id="ARBA00023242"/>
    </source>
</evidence>
<dbReference type="GO" id="GO:0003700">
    <property type="term" value="F:DNA-binding transcription factor activity"/>
    <property type="evidence" value="ECO:0007669"/>
    <property type="project" value="TreeGrafter"/>
</dbReference>
<feature type="compositionally biased region" description="Low complexity" evidence="2">
    <location>
        <begin position="634"/>
        <end position="648"/>
    </location>
</feature>
<dbReference type="GO" id="GO:0045944">
    <property type="term" value="P:positive regulation of transcription by RNA polymerase II"/>
    <property type="evidence" value="ECO:0007669"/>
    <property type="project" value="TreeGrafter"/>
</dbReference>
<dbReference type="AlphaFoldDB" id="A0AAE8SCY8"/>
<evidence type="ECO:0000256" key="2">
    <source>
        <dbReference type="SAM" id="MobiDB-lite"/>
    </source>
</evidence>
<dbReference type="PANTHER" id="PTHR37534:SF40">
    <property type="entry name" value="ZN(2)-C6 FUNGAL-TYPE DOMAIN-CONTAINING PROTEIN"/>
    <property type="match status" value="1"/>
</dbReference>
<accession>A0AAE8SCY8</accession>
<dbReference type="EMBL" id="ONZP01000034">
    <property type="protein sequence ID" value="SPJ71235.1"/>
    <property type="molecule type" value="Genomic_DNA"/>
</dbReference>
<comment type="caution">
    <text evidence="3">The sequence shown here is derived from an EMBL/GenBank/DDBJ whole genome shotgun (WGS) entry which is preliminary data.</text>
</comment>
<dbReference type="PANTHER" id="PTHR37534">
    <property type="entry name" value="TRANSCRIPTIONAL ACTIVATOR PROTEIN UGA3"/>
    <property type="match status" value="1"/>
</dbReference>
<reference evidence="3" key="1">
    <citation type="submission" date="2018-03" db="EMBL/GenBank/DDBJ databases">
        <authorList>
            <person name="Guldener U."/>
        </authorList>
    </citation>
    <scope>NUCLEOTIDE SEQUENCE</scope>
</reference>
<name>A0AAE8SCY8_9HYPO</name>
<evidence type="ECO:0000313" key="4">
    <source>
        <dbReference type="Proteomes" id="UP001187734"/>
    </source>
</evidence>
<organism evidence="3 4">
    <name type="scientific">Fusarium torulosum</name>
    <dbReference type="NCBI Taxonomy" id="33205"/>
    <lineage>
        <taxon>Eukaryota</taxon>
        <taxon>Fungi</taxon>
        <taxon>Dikarya</taxon>
        <taxon>Ascomycota</taxon>
        <taxon>Pezizomycotina</taxon>
        <taxon>Sordariomycetes</taxon>
        <taxon>Hypocreomycetidae</taxon>
        <taxon>Hypocreales</taxon>
        <taxon>Nectriaceae</taxon>
        <taxon>Fusarium</taxon>
    </lineage>
</organism>
<keyword evidence="4" id="KW-1185">Reference proteome</keyword>
<proteinExistence type="predicted"/>
<sequence>MPFPEGWQGYSPAVYATGNDLGFDFFDFSPPRHPQMGTAPISEPPNSSQDPEVEFQDESRDIASEYQGGLGRYAPYDSGPEEDHDVPKKLILLAEASNTRDVDTSIDKYQFSPQRSLSYSRGNTTPIASEISSLPQEGVIKLELNESSHAAMCDISNIATPASSKQSGMTPRVEGFPEQLMAMRNRPLSQQAAAENVANLEVSQLGTSPQNEKAIIEQLEDDQVQHSANQSHESMGRNILTSADQVRYMQVFVEDVAVWMDSFNRDKYFARSIPYHALRSTMLLNALLACGAKHASLVTPENHEQALFYYNTATTQLLRSLQNPDRNTAECATTAIVLNVYEIMSEKPPQRMNHIAGSRALVRECGWDAESTGIGLACFWLNIGIEVLNCLATNWQTTWNPDEWGMNFATHNNDQDDEMTDEQTWVYRALYIVAKVTNFRASATKSDDMNPSDEQSWIGNRLSQWYELKRLSDSWNARCPRIMQPIGYIKAARSAGMSMFPRIWMIQQEATIGQLLFHTGQCILSQTHPLETLRSSDNLRFMQLRHAYQVCGIAAHTTDRGVVTIAIRCLAIAAAVLTNELEQAEALDILERINKLNGWRLDAVAMGLKRVWGWDLMKPPLVSPKTENSHEPGTSTTERTSTASSTPTVMTSVGTKTPLNPLSFADFKLPNHPYQNWYEPPSRSSSFDPSSL</sequence>
<dbReference type="GO" id="GO:0000976">
    <property type="term" value="F:transcription cis-regulatory region binding"/>
    <property type="evidence" value="ECO:0007669"/>
    <property type="project" value="TreeGrafter"/>
</dbReference>
<feature type="region of interest" description="Disordered" evidence="2">
    <location>
        <begin position="623"/>
        <end position="657"/>
    </location>
</feature>
<gene>
    <name evidence="3" type="ORF">FTOL_00963</name>
</gene>
<protein>
    <submittedName>
        <fullName evidence="3">Related to regulatory protein for the arginine catabolic pathway</fullName>
    </submittedName>
</protein>
<feature type="region of interest" description="Disordered" evidence="2">
    <location>
        <begin position="26"/>
        <end position="84"/>
    </location>
</feature>
<keyword evidence="1" id="KW-0539">Nucleus</keyword>